<dbReference type="PANTHER" id="PTHR36932">
    <property type="entry name" value="CAPSULAR POLYSACCHARIDE BIOSYNTHESIS PROTEIN"/>
    <property type="match status" value="1"/>
</dbReference>
<dbReference type="InterPro" id="IPR042099">
    <property type="entry name" value="ANL_N_sf"/>
</dbReference>
<keyword evidence="2" id="KW-1185">Reference proteome</keyword>
<dbReference type="RefSeq" id="WP_096454061.1">
    <property type="nucleotide sequence ID" value="NZ_AP017369.1"/>
</dbReference>
<dbReference type="Proteomes" id="UP000218244">
    <property type="component" value="Chromosome"/>
</dbReference>
<accession>A0A160PN36</accession>
<dbReference type="InterPro" id="IPR053158">
    <property type="entry name" value="CapK_Type1_Caps_Biosynth"/>
</dbReference>
<sequence>MFAIFPKRLVEISIGSSRRKLAKRDHELFSNNCLESEIDEQQRILFNQMWKEAIKLPFYEHWRSVHSLPNKIGTLTELDDWPLLTKDKLRQNLDLVSNTPSISGYYSTSGSTGQPFHFPKGVVDQDNSYAAMWSYRIDQGLSAFDASLIVTNLHAGSSQNWNQRVTAKLIRSAKDLLVNSRRVDGFIASSEKADKAIRKIQQFKPKYIIGYPSGILQIALRAKQLGVDLPVIERIILTSESIFSEDIEIIEDGLQSRVSIEYGSIETGVLAGTPGSGEAWPLRTLWWHNLIRSGDNNEALVTSLSPRVFPLVNYSLGDVIEVGKVSSQGSVLEIQNVEGRTRDTLKLPSKNGEIVSFSARSLVNCIRNSAAMQSVQLAQINESEVRALIVAPDAEPQLIVNGMASSLKRSFPSFKFHSVSVTFIDAHISSARGKRGVVVDLDSVPECEKSFWLN</sequence>
<dbReference type="AlphaFoldDB" id="A0A160PN36"/>
<evidence type="ECO:0000313" key="1">
    <source>
        <dbReference type="EMBL" id="BAU94756.1"/>
    </source>
</evidence>
<dbReference type="Gene3D" id="3.40.50.12780">
    <property type="entry name" value="N-terminal domain of ligase-like"/>
    <property type="match status" value="1"/>
</dbReference>
<organism evidence="1 2">
    <name type="scientific">Corynebacterium suranareeae</name>
    <dbReference type="NCBI Taxonomy" id="2506452"/>
    <lineage>
        <taxon>Bacteria</taxon>
        <taxon>Bacillati</taxon>
        <taxon>Actinomycetota</taxon>
        <taxon>Actinomycetes</taxon>
        <taxon>Mycobacteriales</taxon>
        <taxon>Corynebacteriaceae</taxon>
        <taxon>Corynebacterium</taxon>
    </lineage>
</organism>
<proteinExistence type="predicted"/>
<dbReference type="PANTHER" id="PTHR36932:SF1">
    <property type="entry name" value="CAPSULAR POLYSACCHARIDE BIOSYNTHESIS PROTEIN"/>
    <property type="match status" value="1"/>
</dbReference>
<gene>
    <name evidence="1" type="ORF">N24_0494</name>
</gene>
<evidence type="ECO:0000313" key="2">
    <source>
        <dbReference type="Proteomes" id="UP000218244"/>
    </source>
</evidence>
<dbReference type="KEGG" id="csur:N24_0494"/>
<protein>
    <submittedName>
        <fullName evidence="1">Capsular polysaccharide biosynthesis protein CapK</fullName>
    </submittedName>
</protein>
<reference evidence="1 2" key="1">
    <citation type="submission" date="2016-02" db="EMBL/GenBank/DDBJ databases">
        <title>Corynebacterium glutamicum N24 whole genome sequencing project.</title>
        <authorList>
            <person name="Matsutani M."/>
            <person name="Nangtapong N."/>
            <person name="Yakushi T."/>
            <person name="Matsushita K."/>
        </authorList>
    </citation>
    <scope>NUCLEOTIDE SEQUENCE [LARGE SCALE GENOMIC DNA]</scope>
    <source>
        <strain evidence="1 2">N24</strain>
    </source>
</reference>
<name>A0A160PN36_9CORY</name>
<dbReference type="SUPFAM" id="SSF56801">
    <property type="entry name" value="Acetyl-CoA synthetase-like"/>
    <property type="match status" value="1"/>
</dbReference>
<dbReference type="EMBL" id="AP017369">
    <property type="protein sequence ID" value="BAU94756.1"/>
    <property type="molecule type" value="Genomic_DNA"/>
</dbReference>